<gene>
    <name evidence="2 3" type="primary">sspI</name>
    <name evidence="3" type="ORF">GCM10010911_70720</name>
</gene>
<organism evidence="3 4">
    <name type="scientific">Paenibacillus nasutitermitis</name>
    <dbReference type="NCBI Taxonomy" id="1652958"/>
    <lineage>
        <taxon>Bacteria</taxon>
        <taxon>Bacillati</taxon>
        <taxon>Bacillota</taxon>
        <taxon>Bacilli</taxon>
        <taxon>Bacillales</taxon>
        <taxon>Paenibacillaceae</taxon>
        <taxon>Paenibacillus</taxon>
    </lineage>
</organism>
<accession>A0A916ZKJ6</accession>
<dbReference type="EMBL" id="BMHP01000016">
    <property type="protein sequence ID" value="GGE01637.1"/>
    <property type="molecule type" value="Genomic_DNA"/>
</dbReference>
<evidence type="ECO:0000313" key="4">
    <source>
        <dbReference type="Proteomes" id="UP000612456"/>
    </source>
</evidence>
<dbReference type="Proteomes" id="UP000612456">
    <property type="component" value="Unassembled WGS sequence"/>
</dbReference>
<comment type="caution">
    <text evidence="3">The sequence shown here is derived from an EMBL/GenBank/DDBJ whole genome shotgun (WGS) entry which is preliminary data.</text>
</comment>
<dbReference type="InterPro" id="IPR017525">
    <property type="entry name" value="SspI"/>
</dbReference>
<name>A0A916ZKJ6_9BACL</name>
<dbReference type="AlphaFoldDB" id="A0A916ZKJ6"/>
<sequence length="78" mass="8645">MNTLDLRQAIVQRVHDKTGEELTDVIEGSIGTDERALPGLGVLFEMIWQNSSSPDQNRMVATLYNHLHTAENTPPSPS</sequence>
<reference evidence="3" key="1">
    <citation type="journal article" date="2014" name="Int. J. Syst. Evol. Microbiol.">
        <title>Complete genome sequence of Corynebacterium casei LMG S-19264T (=DSM 44701T), isolated from a smear-ripened cheese.</title>
        <authorList>
            <consortium name="US DOE Joint Genome Institute (JGI-PGF)"/>
            <person name="Walter F."/>
            <person name="Albersmeier A."/>
            <person name="Kalinowski J."/>
            <person name="Ruckert C."/>
        </authorList>
    </citation>
    <scope>NUCLEOTIDE SEQUENCE</scope>
    <source>
        <strain evidence="3">CGMCC 1.15178</strain>
    </source>
</reference>
<keyword evidence="1 2" id="KW-0749">Sporulation</keyword>
<dbReference type="RefSeq" id="WP_229750750.1">
    <property type="nucleotide sequence ID" value="NZ_BMHP01000016.1"/>
</dbReference>
<dbReference type="HAMAP" id="MF_00669">
    <property type="entry name" value="SspI"/>
    <property type="match status" value="1"/>
</dbReference>
<comment type="induction">
    <text evidence="2">Expressed only in the forespore compartment of sporulating cells.</text>
</comment>
<evidence type="ECO:0000313" key="3">
    <source>
        <dbReference type="EMBL" id="GGE01637.1"/>
    </source>
</evidence>
<comment type="subcellular location">
    <subcellularLocation>
        <location evidence="2">Spore core</location>
    </subcellularLocation>
</comment>
<proteinExistence type="evidence at transcript level"/>
<dbReference type="GO" id="GO:0030436">
    <property type="term" value="P:asexual sporulation"/>
    <property type="evidence" value="ECO:0007669"/>
    <property type="project" value="UniProtKB-UniRule"/>
</dbReference>
<keyword evidence="4" id="KW-1185">Reference proteome</keyword>
<dbReference type="GO" id="GO:0030435">
    <property type="term" value="P:sporulation resulting in formation of a cellular spore"/>
    <property type="evidence" value="ECO:0007669"/>
    <property type="project" value="UniProtKB-KW"/>
</dbReference>
<evidence type="ECO:0000256" key="2">
    <source>
        <dbReference type="HAMAP-Rule" id="MF_00669"/>
    </source>
</evidence>
<evidence type="ECO:0000256" key="1">
    <source>
        <dbReference type="ARBA" id="ARBA00022969"/>
    </source>
</evidence>
<dbReference type="Pfam" id="PF14098">
    <property type="entry name" value="SSPI"/>
    <property type="match status" value="1"/>
</dbReference>
<comment type="similarity">
    <text evidence="2">Belongs to the SspI family.</text>
</comment>
<reference evidence="3" key="2">
    <citation type="submission" date="2020-09" db="EMBL/GenBank/DDBJ databases">
        <authorList>
            <person name="Sun Q."/>
            <person name="Zhou Y."/>
        </authorList>
    </citation>
    <scope>NUCLEOTIDE SEQUENCE</scope>
    <source>
        <strain evidence="3">CGMCC 1.15178</strain>
    </source>
</reference>
<protein>
    <recommendedName>
        <fullName evidence="2">Small, acid-soluble spore protein I</fullName>
        <shortName evidence="2">SASP I</shortName>
    </recommendedName>
</protein>